<dbReference type="Gene3D" id="3.40.50.300">
    <property type="entry name" value="P-loop containing nucleotide triphosphate hydrolases"/>
    <property type="match status" value="1"/>
</dbReference>
<dbReference type="InterPro" id="IPR036013">
    <property type="entry name" value="Band_7/SPFH_dom_sf"/>
</dbReference>
<gene>
    <name evidence="4" type="ORF">LCGC14_1399430</name>
</gene>
<sequence length="340" mass="38223">MAIGLSIIIVSVCFVGFFLAGIRIVRPVERAIIERLGKYHKFCGAGFHWIIPIIDKIGKINITERMADVEPQDIITKDNLNARVDLVVYYKVMENEDNVKKSVYNVDDFETQIISLAKTTARNVIGDMGFSDVNNKRNQLNDALGKVLDRESDAWGVQIVRVELKEITPPEDVQETMNRVIKANNEKEAALDFATAAETKADGVKRAAIKEAEGIAKGKVIVAEGEAKRIELVNVAANKYFIKNAKKQKSSKANKILAADSRVRRIYLELRKTQEFSPDNLIHPKYQVLVKVLLDELHRNSDARVLVFVKLRNSVKNIVTRLKGVKKIKPVRFVGQATKS</sequence>
<comment type="caution">
    <text evidence="4">The sequence shown here is derived from an EMBL/GenBank/DDBJ whole genome shotgun (WGS) entry which is preliminary data.</text>
</comment>
<evidence type="ECO:0000256" key="1">
    <source>
        <dbReference type="ARBA" id="ARBA00008164"/>
    </source>
</evidence>
<dbReference type="InterPro" id="IPR027417">
    <property type="entry name" value="P-loop_NTPase"/>
</dbReference>
<organism evidence="4">
    <name type="scientific">marine sediment metagenome</name>
    <dbReference type="NCBI Taxonomy" id="412755"/>
    <lineage>
        <taxon>unclassified sequences</taxon>
        <taxon>metagenomes</taxon>
        <taxon>ecological metagenomes</taxon>
    </lineage>
</organism>
<evidence type="ECO:0000313" key="4">
    <source>
        <dbReference type="EMBL" id="KKM74518.1"/>
    </source>
</evidence>
<dbReference type="PANTHER" id="PTHR43327">
    <property type="entry name" value="STOMATIN-LIKE PROTEIN 2, MITOCHONDRIAL"/>
    <property type="match status" value="1"/>
</dbReference>
<name>A0A0F9JXR8_9ZZZZ</name>
<protein>
    <recommendedName>
        <fullName evidence="3">Band 7 domain-containing protein</fullName>
    </recommendedName>
</protein>
<dbReference type="CDD" id="cd08829">
    <property type="entry name" value="SPFH_paraslipin"/>
    <property type="match status" value="1"/>
</dbReference>
<accession>A0A0F9JXR8</accession>
<reference evidence="4" key="1">
    <citation type="journal article" date="2015" name="Nature">
        <title>Complex archaea that bridge the gap between prokaryotes and eukaryotes.</title>
        <authorList>
            <person name="Spang A."/>
            <person name="Saw J.H."/>
            <person name="Jorgensen S.L."/>
            <person name="Zaremba-Niedzwiedzka K."/>
            <person name="Martijn J."/>
            <person name="Lind A.E."/>
            <person name="van Eijk R."/>
            <person name="Schleper C."/>
            <person name="Guy L."/>
            <person name="Ettema T.J."/>
        </authorList>
    </citation>
    <scope>NUCLEOTIDE SEQUENCE</scope>
</reference>
<dbReference type="Gene3D" id="3.30.479.30">
    <property type="entry name" value="Band 7 domain"/>
    <property type="match status" value="1"/>
</dbReference>
<dbReference type="InterPro" id="IPR001972">
    <property type="entry name" value="Stomatin_HflK_fam"/>
</dbReference>
<keyword evidence="2" id="KW-0472">Membrane</keyword>
<dbReference type="SMART" id="SM00244">
    <property type="entry name" value="PHB"/>
    <property type="match status" value="1"/>
</dbReference>
<dbReference type="GO" id="GO:0005886">
    <property type="term" value="C:plasma membrane"/>
    <property type="evidence" value="ECO:0007669"/>
    <property type="project" value="UniProtKB-ARBA"/>
</dbReference>
<dbReference type="PRINTS" id="PR00721">
    <property type="entry name" value="STOMATIN"/>
</dbReference>
<evidence type="ECO:0000256" key="2">
    <source>
        <dbReference type="SAM" id="Phobius"/>
    </source>
</evidence>
<feature type="non-terminal residue" evidence="4">
    <location>
        <position position="340"/>
    </location>
</feature>
<dbReference type="InterPro" id="IPR050710">
    <property type="entry name" value="Band7/mec-2_domain"/>
</dbReference>
<feature type="transmembrane region" description="Helical" evidence="2">
    <location>
        <begin position="6"/>
        <end position="25"/>
    </location>
</feature>
<comment type="similarity">
    <text evidence="1">Belongs to the band 7/mec-2 family.</text>
</comment>
<dbReference type="InterPro" id="IPR001107">
    <property type="entry name" value="Band_7"/>
</dbReference>
<dbReference type="AlphaFoldDB" id="A0A0F9JXR8"/>
<keyword evidence="2" id="KW-0812">Transmembrane</keyword>
<dbReference type="SUPFAM" id="SSF117892">
    <property type="entry name" value="Band 7/SPFH domain"/>
    <property type="match status" value="1"/>
</dbReference>
<dbReference type="FunFam" id="3.30.479.30:FF:000004">
    <property type="entry name" value="Putative membrane protease family, stomatin"/>
    <property type="match status" value="1"/>
</dbReference>
<feature type="domain" description="Band 7" evidence="3">
    <location>
        <begin position="20"/>
        <end position="181"/>
    </location>
</feature>
<proteinExistence type="inferred from homology"/>
<dbReference type="Pfam" id="PF01145">
    <property type="entry name" value="Band_7"/>
    <property type="match status" value="1"/>
</dbReference>
<dbReference type="PANTHER" id="PTHR43327:SF10">
    <property type="entry name" value="STOMATIN-LIKE PROTEIN 2, MITOCHONDRIAL"/>
    <property type="match status" value="1"/>
</dbReference>
<keyword evidence="2" id="KW-1133">Transmembrane helix</keyword>
<dbReference type="GO" id="GO:0098552">
    <property type="term" value="C:side of membrane"/>
    <property type="evidence" value="ECO:0007669"/>
    <property type="project" value="UniProtKB-ARBA"/>
</dbReference>
<dbReference type="EMBL" id="LAZR01009128">
    <property type="protein sequence ID" value="KKM74518.1"/>
    <property type="molecule type" value="Genomic_DNA"/>
</dbReference>
<evidence type="ECO:0000259" key="3">
    <source>
        <dbReference type="SMART" id="SM00244"/>
    </source>
</evidence>